<dbReference type="PATRIC" id="fig|40324.63.peg.263"/>
<proteinExistence type="predicted"/>
<evidence type="ECO:0000313" key="1">
    <source>
        <dbReference type="EMBL" id="KKD57777.1"/>
    </source>
</evidence>
<accession>A0A0F5ZR25</accession>
<dbReference type="AlphaFoldDB" id="A0A0F5ZR25"/>
<name>A0A0F5ZR25_STEMA</name>
<dbReference type="Proteomes" id="UP000243478">
    <property type="component" value="Unassembled WGS sequence"/>
</dbReference>
<organism evidence="1 2">
    <name type="scientific">Stenotrophomonas maltophilia</name>
    <name type="common">Pseudomonas maltophilia</name>
    <name type="synonym">Xanthomonas maltophilia</name>
    <dbReference type="NCBI Taxonomy" id="40324"/>
    <lineage>
        <taxon>Bacteria</taxon>
        <taxon>Pseudomonadati</taxon>
        <taxon>Pseudomonadota</taxon>
        <taxon>Gammaproteobacteria</taxon>
        <taxon>Lysobacterales</taxon>
        <taxon>Lysobacteraceae</taxon>
        <taxon>Stenotrophomonas</taxon>
        <taxon>Stenotrophomonas maltophilia group</taxon>
    </lineage>
</organism>
<sequence length="59" mass="6324">MGSDPFLFDFALSEVEYFEGVTGSTANADVAWQPFMLGHPAWFHSAPGQALLQALHAAA</sequence>
<dbReference type="EMBL" id="JZRZ01000002">
    <property type="protein sequence ID" value="KKD57777.1"/>
    <property type="molecule type" value="Genomic_DNA"/>
</dbReference>
<gene>
    <name evidence="1" type="ORF">VM57_00680</name>
</gene>
<comment type="caution">
    <text evidence="1">The sequence shown here is derived from an EMBL/GenBank/DDBJ whole genome shotgun (WGS) entry which is preliminary data.</text>
</comment>
<reference evidence="1 2" key="1">
    <citation type="submission" date="2015-03" db="EMBL/GenBank/DDBJ databases">
        <title>Draft genome of Stenotrophomonas maltophila isolated from urine specimen.</title>
        <authorList>
            <person name="Murugan N."/>
            <person name="Malathi J."/>
            <person name="Umashankar V."/>
            <person name="Madhavan H."/>
        </authorList>
    </citation>
    <scope>NUCLEOTIDE SEQUENCE [LARGE SCALE GENOMIC DNA]</scope>
    <source>
        <strain evidence="1 2">JMNMN1</strain>
    </source>
</reference>
<evidence type="ECO:0000313" key="2">
    <source>
        <dbReference type="Proteomes" id="UP000243478"/>
    </source>
</evidence>
<protein>
    <submittedName>
        <fullName evidence="1">Uncharacterized protein</fullName>
    </submittedName>
</protein>